<reference evidence="3 4" key="1">
    <citation type="journal article" date="2006" name="Science">
        <title>Phytophthora genome sequences uncover evolutionary origins and mechanisms of pathogenesis.</title>
        <authorList>
            <person name="Tyler B.M."/>
            <person name="Tripathy S."/>
            <person name="Zhang X."/>
            <person name="Dehal P."/>
            <person name="Jiang R.H."/>
            <person name="Aerts A."/>
            <person name="Arredondo F.D."/>
            <person name="Baxter L."/>
            <person name="Bensasson D."/>
            <person name="Beynon J.L."/>
            <person name="Chapman J."/>
            <person name="Damasceno C.M."/>
            <person name="Dorrance A.E."/>
            <person name="Dou D."/>
            <person name="Dickerman A.W."/>
            <person name="Dubchak I.L."/>
            <person name="Garbelotto M."/>
            <person name="Gijzen M."/>
            <person name="Gordon S.G."/>
            <person name="Govers F."/>
            <person name="Grunwald N.J."/>
            <person name="Huang W."/>
            <person name="Ivors K.L."/>
            <person name="Jones R.W."/>
            <person name="Kamoun S."/>
            <person name="Krampis K."/>
            <person name="Lamour K.H."/>
            <person name="Lee M.K."/>
            <person name="McDonald W.H."/>
            <person name="Medina M."/>
            <person name="Meijer H.J."/>
            <person name="Nordberg E.K."/>
            <person name="Maclean D.J."/>
            <person name="Ospina-Giraldo M.D."/>
            <person name="Morris P.F."/>
            <person name="Phuntumart V."/>
            <person name="Putnam N.H."/>
            <person name="Rash S."/>
            <person name="Rose J.K."/>
            <person name="Sakihama Y."/>
            <person name="Salamov A.A."/>
            <person name="Savidor A."/>
            <person name="Scheuring C.F."/>
            <person name="Smith B.M."/>
            <person name="Sobral B.W."/>
            <person name="Terry A."/>
            <person name="Torto-Alalibo T.A."/>
            <person name="Win J."/>
            <person name="Xu Z."/>
            <person name="Zhang H."/>
            <person name="Grigoriev I.V."/>
            <person name="Rokhsar D.S."/>
            <person name="Boore J.L."/>
        </authorList>
    </citation>
    <scope>NUCLEOTIDE SEQUENCE [LARGE SCALE GENOMIC DNA]</scope>
    <source>
        <strain evidence="3 4">P6497</strain>
    </source>
</reference>
<dbReference type="GeneID" id="20660798"/>
<keyword evidence="1" id="KW-0175">Coiled coil</keyword>
<sequence>MTLEELFKTSSDCQELPSGDNNSSRDRAFWRVVAEMEKRRYAAAKGENERLKAQLKTNKKAFKAVRKQLQLVKSQQREVFIGDNIAAMSLRAELNSGHTHQQVVASMVFTLLEKRANEWMSKFKSVYRQCLPKRDVDQVNVRRISSPAEDVALEFKRTRLVPYSPDRTAHAMWNVMKVGMSEETMSMAQRSDTLMVSEGCVTFEMGGGESWNFKKRFHIPEGFIVVVEAITEWLTRPGSVDEWRHATRESSWEEVMVLTFRKMLEHRHQQVDNTLLSS</sequence>
<evidence type="ECO:0000256" key="1">
    <source>
        <dbReference type="SAM" id="Coils"/>
    </source>
</evidence>
<protein>
    <submittedName>
        <fullName evidence="3">Uncharacterized protein</fullName>
    </submittedName>
</protein>
<dbReference type="AlphaFoldDB" id="G5A6H6"/>
<dbReference type="EMBL" id="JH159160">
    <property type="protein sequence ID" value="EGZ08931.1"/>
    <property type="molecule type" value="Genomic_DNA"/>
</dbReference>
<gene>
    <name evidence="3" type="ORF">PHYSODRAFT_524706</name>
</gene>
<accession>G5A6H6</accession>
<dbReference type="KEGG" id="psoj:PHYSODRAFT_524706"/>
<dbReference type="InParanoid" id="G5A6H6"/>
<proteinExistence type="predicted"/>
<evidence type="ECO:0000313" key="4">
    <source>
        <dbReference type="Proteomes" id="UP000002640"/>
    </source>
</evidence>
<dbReference type="RefSeq" id="XP_009535564.1">
    <property type="nucleotide sequence ID" value="XM_009537269.1"/>
</dbReference>
<keyword evidence="4" id="KW-1185">Reference proteome</keyword>
<organism evidence="3 4">
    <name type="scientific">Phytophthora sojae (strain P6497)</name>
    <name type="common">Soybean stem and root rot agent</name>
    <name type="synonym">Phytophthora megasperma f. sp. glycines</name>
    <dbReference type="NCBI Taxonomy" id="1094619"/>
    <lineage>
        <taxon>Eukaryota</taxon>
        <taxon>Sar</taxon>
        <taxon>Stramenopiles</taxon>
        <taxon>Oomycota</taxon>
        <taxon>Peronosporomycetes</taxon>
        <taxon>Peronosporales</taxon>
        <taxon>Peronosporaceae</taxon>
        <taxon>Phytophthora</taxon>
    </lineage>
</organism>
<dbReference type="SMR" id="G5A6H6"/>
<feature type="region of interest" description="Disordered" evidence="2">
    <location>
        <begin position="1"/>
        <end position="23"/>
    </location>
</feature>
<evidence type="ECO:0000313" key="3">
    <source>
        <dbReference type="EMBL" id="EGZ08931.1"/>
    </source>
</evidence>
<name>G5A6H6_PHYSP</name>
<dbReference type="Proteomes" id="UP000002640">
    <property type="component" value="Unassembled WGS sequence"/>
</dbReference>
<evidence type="ECO:0000256" key="2">
    <source>
        <dbReference type="SAM" id="MobiDB-lite"/>
    </source>
</evidence>
<feature type="coiled-coil region" evidence="1">
    <location>
        <begin position="34"/>
        <end position="68"/>
    </location>
</feature>